<dbReference type="PANTHER" id="PTHR47029">
    <property type="entry name" value="FOUR AND A HALF LIM DOMAINS PROTEIN 1"/>
    <property type="match status" value="1"/>
</dbReference>
<dbReference type="FunFam" id="2.10.110.10:FF:000052">
    <property type="entry name" value="Four and a half LIM domains 1"/>
    <property type="match status" value="1"/>
</dbReference>
<dbReference type="PROSITE" id="PS50023">
    <property type="entry name" value="LIM_DOMAIN_2"/>
    <property type="match status" value="3"/>
</dbReference>
<dbReference type="GO" id="GO:0007517">
    <property type="term" value="P:muscle organ development"/>
    <property type="evidence" value="ECO:0007669"/>
    <property type="project" value="InterPro"/>
</dbReference>
<evidence type="ECO:0000256" key="6">
    <source>
        <dbReference type="ARBA" id="ARBA00022737"/>
    </source>
</evidence>
<dbReference type="Gene3D" id="2.10.110.10">
    <property type="entry name" value="Cysteine Rich Protein"/>
    <property type="match status" value="4"/>
</dbReference>
<organism evidence="17 18">
    <name type="scientific">Oryzias javanicus</name>
    <name type="common">Javanese ricefish</name>
    <name type="synonym">Aplocheilus javanicus</name>
    <dbReference type="NCBI Taxonomy" id="123683"/>
    <lineage>
        <taxon>Eukaryota</taxon>
        <taxon>Metazoa</taxon>
        <taxon>Chordata</taxon>
        <taxon>Craniata</taxon>
        <taxon>Vertebrata</taxon>
        <taxon>Euteleostomi</taxon>
        <taxon>Actinopterygii</taxon>
        <taxon>Neopterygii</taxon>
        <taxon>Teleostei</taxon>
        <taxon>Neoteleostei</taxon>
        <taxon>Acanthomorphata</taxon>
        <taxon>Ovalentaria</taxon>
        <taxon>Atherinomorphae</taxon>
        <taxon>Beloniformes</taxon>
        <taxon>Adrianichthyidae</taxon>
        <taxon>Oryziinae</taxon>
        <taxon>Oryzias</taxon>
    </lineage>
</organism>
<keyword evidence="11" id="KW-0007">Acetylation</keyword>
<comment type="function">
    <text evidence="13">May have an involvement in muscle development or hypertrophy. Isoform 2 binds to RBP-J and plays a negative regulatory role in the RBP-J-mediated transcription in mammalian systems.</text>
</comment>
<evidence type="ECO:0000256" key="8">
    <source>
        <dbReference type="ARBA" id="ARBA00022782"/>
    </source>
</evidence>
<feature type="domain" description="LIM zinc-binding" evidence="16">
    <location>
        <begin position="272"/>
        <end position="333"/>
    </location>
</feature>
<protein>
    <recommendedName>
        <fullName evidence="14">Four and a half LIM domains protein 1</fullName>
    </recommendedName>
</protein>
<keyword evidence="5 15" id="KW-0479">Metal-binding</keyword>
<evidence type="ECO:0000256" key="9">
    <source>
        <dbReference type="ARBA" id="ARBA00022833"/>
    </source>
</evidence>
<dbReference type="AlphaFoldDB" id="A0A3S2PDP3"/>
<dbReference type="PROSITE" id="PS00478">
    <property type="entry name" value="LIM_DOMAIN_1"/>
    <property type="match status" value="3"/>
</dbReference>
<evidence type="ECO:0000256" key="1">
    <source>
        <dbReference type="ARBA" id="ARBA00004496"/>
    </source>
</evidence>
<dbReference type="FunFam" id="2.10.110.10:FF:000050">
    <property type="entry name" value="Four and a half LIM domains protein 1"/>
    <property type="match status" value="1"/>
</dbReference>
<name>A0A3S2PDP3_ORYJA</name>
<keyword evidence="10" id="KW-0832">Ubl conjugation</keyword>
<keyword evidence="2" id="KW-0217">Developmental protein</keyword>
<reference evidence="17 18" key="1">
    <citation type="submission" date="2018-11" db="EMBL/GenBank/DDBJ databases">
        <authorList>
            <person name="Lopez-Roques C."/>
            <person name="Donnadieu C."/>
            <person name="Bouchez O."/>
            <person name="Klopp C."/>
            <person name="Cabau C."/>
            <person name="Zahm M."/>
        </authorList>
    </citation>
    <scope>NUCLEOTIDE SEQUENCE [LARGE SCALE GENOMIC DNA]</scope>
    <source>
        <strain evidence="17">RS831</strain>
        <tissue evidence="17">Whole body</tissue>
    </source>
</reference>
<evidence type="ECO:0000256" key="2">
    <source>
        <dbReference type="ARBA" id="ARBA00022473"/>
    </source>
</evidence>
<keyword evidence="18" id="KW-1185">Reference proteome</keyword>
<evidence type="ECO:0000256" key="3">
    <source>
        <dbReference type="ARBA" id="ARBA00022490"/>
    </source>
</evidence>
<dbReference type="SUPFAM" id="SSF57716">
    <property type="entry name" value="Glucocorticoid receptor-like (DNA-binding domain)"/>
    <property type="match status" value="5"/>
</dbReference>
<dbReference type="PANTHER" id="PTHR47029:SF2">
    <property type="entry name" value="FOUR AND A HALF LIM DOMAINS PROTEIN 1"/>
    <property type="match status" value="1"/>
</dbReference>
<evidence type="ECO:0000256" key="7">
    <source>
        <dbReference type="ARBA" id="ARBA00022771"/>
    </source>
</evidence>
<keyword evidence="3" id="KW-0963">Cytoplasm</keyword>
<accession>A0A3S2PDP3</accession>
<evidence type="ECO:0000313" key="18">
    <source>
        <dbReference type="Proteomes" id="UP000283210"/>
    </source>
</evidence>
<dbReference type="InterPro" id="IPR042997">
    <property type="entry name" value="Fhl1"/>
</dbReference>
<evidence type="ECO:0000259" key="16">
    <source>
        <dbReference type="PROSITE" id="PS50023"/>
    </source>
</evidence>
<evidence type="ECO:0000256" key="10">
    <source>
        <dbReference type="ARBA" id="ARBA00022843"/>
    </source>
</evidence>
<dbReference type="SMART" id="SM00132">
    <property type="entry name" value="LIM"/>
    <property type="match status" value="4"/>
</dbReference>
<dbReference type="Proteomes" id="UP000283210">
    <property type="component" value="Chromosome 14"/>
</dbReference>
<evidence type="ECO:0000256" key="13">
    <source>
        <dbReference type="ARBA" id="ARBA00059927"/>
    </source>
</evidence>
<evidence type="ECO:0000256" key="15">
    <source>
        <dbReference type="PROSITE-ProRule" id="PRU00125"/>
    </source>
</evidence>
<evidence type="ECO:0000313" key="17">
    <source>
        <dbReference type="EMBL" id="RVE64058.1"/>
    </source>
</evidence>
<dbReference type="InterPro" id="IPR001781">
    <property type="entry name" value="Znf_LIM"/>
</dbReference>
<dbReference type="FunFam" id="2.10.110.10:FF:000072">
    <property type="entry name" value="Four and a half LIM domains protein 1"/>
    <property type="match status" value="1"/>
</dbReference>
<comment type="subcellular location">
    <subcellularLocation>
        <location evidence="1">Cytoplasm</location>
    </subcellularLocation>
</comment>
<proteinExistence type="predicted"/>
<sequence length="333" mass="37541">MTDLTNQSLTSLTFCLRWLCFRVVRVKLLPAHRHRSSCADITLTVVGLYLDEKMADSSYCFHCREDLGGKRFVRHEGKLVCVDCHNKYCANSCAQCFRPISVDSKELGHKGRFWHEDCFRCAKCYTPLAKERFGTKDDAIMCLTCCSREDAPRCHGCYKIIPAGIESVNYKGNLWHEECFTCCSCRRPIGSQSFISKDKDIYCSSCYDKKFTKNCVSCKKAITSGGVNYQDQPWHSDCFVCSGCAEPLAGSSFTNHQDQLFCVNCYKKCVAKKCSGCNNAITGFGKGVKVVTFEDSSWHEYCFNCKACSVNLPQKGFVLKGRDVFCPECGNKE</sequence>
<dbReference type="EMBL" id="CM012450">
    <property type="protein sequence ID" value="RVE64058.1"/>
    <property type="molecule type" value="Genomic_DNA"/>
</dbReference>
<keyword evidence="4" id="KW-1017">Isopeptide bond</keyword>
<evidence type="ECO:0000256" key="5">
    <source>
        <dbReference type="ARBA" id="ARBA00022723"/>
    </source>
</evidence>
<feature type="domain" description="LIM zinc-binding" evidence="16">
    <location>
        <begin position="91"/>
        <end position="151"/>
    </location>
</feature>
<keyword evidence="7" id="KW-0863">Zinc-finger</keyword>
<dbReference type="OrthoDB" id="1112565at2759"/>
<dbReference type="GO" id="GO:0044325">
    <property type="term" value="F:transmembrane transporter binding"/>
    <property type="evidence" value="ECO:0007669"/>
    <property type="project" value="TreeGrafter"/>
</dbReference>
<keyword evidence="9 15" id="KW-0862">Zinc</keyword>
<gene>
    <name evidence="17" type="ORF">OJAV_G00142630</name>
</gene>
<feature type="domain" description="LIM zinc-binding" evidence="16">
    <location>
        <begin position="152"/>
        <end position="213"/>
    </location>
</feature>
<reference evidence="17 18" key="2">
    <citation type="submission" date="2019-01" db="EMBL/GenBank/DDBJ databases">
        <title>A chromosome length genome reference of the Java medaka (oryzias javanicus).</title>
        <authorList>
            <person name="Herpin A."/>
            <person name="Takehana Y."/>
            <person name="Naruse K."/>
            <person name="Ansai S."/>
            <person name="Kawaguchi M."/>
        </authorList>
    </citation>
    <scope>NUCLEOTIDE SEQUENCE [LARGE SCALE GENOMIC DNA]</scope>
    <source>
        <strain evidence="17">RS831</strain>
        <tissue evidence="17">Whole body</tissue>
    </source>
</reference>
<keyword evidence="8" id="KW-0221">Differentiation</keyword>
<keyword evidence="12 15" id="KW-0440">LIM domain</keyword>
<dbReference type="GO" id="GO:0008270">
    <property type="term" value="F:zinc ion binding"/>
    <property type="evidence" value="ECO:0007669"/>
    <property type="project" value="UniProtKB-KW"/>
</dbReference>
<evidence type="ECO:0000256" key="12">
    <source>
        <dbReference type="ARBA" id="ARBA00023038"/>
    </source>
</evidence>
<dbReference type="GO" id="GO:0005737">
    <property type="term" value="C:cytoplasm"/>
    <property type="evidence" value="ECO:0007669"/>
    <property type="project" value="UniProtKB-SubCell"/>
</dbReference>
<evidence type="ECO:0000256" key="14">
    <source>
        <dbReference type="ARBA" id="ARBA00074675"/>
    </source>
</evidence>
<dbReference type="GO" id="GO:0030154">
    <property type="term" value="P:cell differentiation"/>
    <property type="evidence" value="ECO:0007669"/>
    <property type="project" value="UniProtKB-KW"/>
</dbReference>
<dbReference type="FunFam" id="2.10.110.10:FF:000013">
    <property type="entry name" value="Four and a half LIM domains 1"/>
    <property type="match status" value="1"/>
</dbReference>
<keyword evidence="6" id="KW-0677">Repeat</keyword>
<dbReference type="Pfam" id="PF00412">
    <property type="entry name" value="LIM"/>
    <property type="match status" value="4"/>
</dbReference>
<evidence type="ECO:0000256" key="4">
    <source>
        <dbReference type="ARBA" id="ARBA00022499"/>
    </source>
</evidence>
<evidence type="ECO:0000256" key="11">
    <source>
        <dbReference type="ARBA" id="ARBA00022990"/>
    </source>
</evidence>